<feature type="transmembrane region" description="Helical" evidence="8">
    <location>
        <begin position="330"/>
        <end position="354"/>
    </location>
</feature>
<dbReference type="GO" id="GO:0055085">
    <property type="term" value="P:transmembrane transport"/>
    <property type="evidence" value="ECO:0007669"/>
    <property type="project" value="InterPro"/>
</dbReference>
<evidence type="ECO:0000256" key="5">
    <source>
        <dbReference type="ARBA" id="ARBA00022692"/>
    </source>
</evidence>
<feature type="transmembrane region" description="Helical" evidence="8">
    <location>
        <begin position="139"/>
        <end position="159"/>
    </location>
</feature>
<feature type="transmembrane region" description="Helical" evidence="8">
    <location>
        <begin position="180"/>
        <end position="202"/>
    </location>
</feature>
<feature type="transmembrane region" description="Helical" evidence="8">
    <location>
        <begin position="12"/>
        <end position="33"/>
    </location>
</feature>
<dbReference type="Pfam" id="PF00528">
    <property type="entry name" value="BPD_transp_1"/>
    <property type="match status" value="2"/>
</dbReference>
<dbReference type="InterPro" id="IPR000515">
    <property type="entry name" value="MetI-like"/>
</dbReference>
<comment type="similarity">
    <text evidence="8">Belongs to the binding-protein-dependent transport system permease family.</text>
</comment>
<feature type="transmembrane region" description="Helical" evidence="8">
    <location>
        <begin position="464"/>
        <end position="481"/>
    </location>
</feature>
<keyword evidence="5 8" id="KW-0812">Transmembrane</keyword>
<feature type="transmembrane region" description="Helical" evidence="8">
    <location>
        <begin position="53"/>
        <end position="76"/>
    </location>
</feature>
<keyword evidence="2 8" id="KW-0813">Transport</keyword>
<dbReference type="PANTHER" id="PTHR43357">
    <property type="entry name" value="INNER MEMBRANE ABC TRANSPORTER PERMEASE PROTEIN YDCV"/>
    <property type="match status" value="1"/>
</dbReference>
<dbReference type="SUPFAM" id="SSF161098">
    <property type="entry name" value="MetI-like"/>
    <property type="match status" value="2"/>
</dbReference>
<feature type="transmembrane region" description="Helical" evidence="8">
    <location>
        <begin position="88"/>
        <end position="111"/>
    </location>
</feature>
<feature type="domain" description="ABC transmembrane type-1" evidence="9">
    <location>
        <begin position="52"/>
        <end position="252"/>
    </location>
</feature>
<evidence type="ECO:0000256" key="2">
    <source>
        <dbReference type="ARBA" id="ARBA00022448"/>
    </source>
</evidence>
<accession>A0A6J4NE90</accession>
<evidence type="ECO:0000256" key="3">
    <source>
        <dbReference type="ARBA" id="ARBA00022475"/>
    </source>
</evidence>
<sequence length="547" mass="57954">MIGRAGRSGRSAWLWLVLLVAAVIAAPVVAVVVDGLRSTGSVTLPADLAEMVVTTLLLMISVGVGTLVVGGGLAWLVTVGRFPLRNALTWMLVLPLAMPAYILGFVFLSTFDEAGPVQTLLRDAFGAGWLPPVRTLPGAALVMTLTLFPYVYLMARAAFAEQSPTTYDAARTLGASRSRALYAVVLPLARPSLAAGLALVMMEVLTDFATVQYFGVETVSVGVYKQWRGSYDFESASQLSVLVLLFAVAVLAGERLLRGRARYTQRGGRGSGPEPVHLTGARGWAATLVCLLALGVGFLLPVLRLTGWAIEEARRDADGVVDYRFAEYLANSLTVALVTALACVAVSLVVAHALRMTGGRLPRAAAQVTTFGYAVPGAVVGIGVLLAFADLDELVRAAGVEGGTGLLVTGSVAGILYAYLIRFMAPAYQAVDASLTKVNTTTTLSALSLGASPMRILTRVHLPLARSGVFVAFVLVLVDAIKELPLVLLLRPFGFSTVSVWVYELAKENYWEKAALPALVIVATAVVPVYLLFRQERLIDRHPGGTA</sequence>
<protein>
    <submittedName>
        <fullName evidence="10">Ferric iron ABC transporter, permease protein</fullName>
    </submittedName>
</protein>
<dbReference type="PROSITE" id="PS50928">
    <property type="entry name" value="ABC_TM1"/>
    <property type="match status" value="2"/>
</dbReference>
<keyword evidence="6 8" id="KW-1133">Transmembrane helix</keyword>
<evidence type="ECO:0000256" key="1">
    <source>
        <dbReference type="ARBA" id="ARBA00004429"/>
    </source>
</evidence>
<dbReference type="GO" id="GO:0005886">
    <property type="term" value="C:plasma membrane"/>
    <property type="evidence" value="ECO:0007669"/>
    <property type="project" value="UniProtKB-SubCell"/>
</dbReference>
<feature type="transmembrane region" description="Helical" evidence="8">
    <location>
        <begin position="366"/>
        <end position="388"/>
    </location>
</feature>
<evidence type="ECO:0000256" key="8">
    <source>
        <dbReference type="RuleBase" id="RU363032"/>
    </source>
</evidence>
<evidence type="ECO:0000256" key="6">
    <source>
        <dbReference type="ARBA" id="ARBA00022989"/>
    </source>
</evidence>
<keyword evidence="7 8" id="KW-0472">Membrane</keyword>
<keyword evidence="4" id="KW-0997">Cell inner membrane</keyword>
<reference evidence="10" key="1">
    <citation type="submission" date="2020-02" db="EMBL/GenBank/DDBJ databases">
        <authorList>
            <person name="Meier V. D."/>
        </authorList>
    </citation>
    <scope>NUCLEOTIDE SEQUENCE</scope>
    <source>
        <strain evidence="10">AVDCRST_MAG47</strain>
    </source>
</reference>
<dbReference type="AlphaFoldDB" id="A0A6J4NE90"/>
<dbReference type="PANTHER" id="PTHR43357:SF3">
    <property type="entry name" value="FE(3+)-TRANSPORT SYSTEM PERMEASE PROTEIN FBPB 2"/>
    <property type="match status" value="1"/>
</dbReference>
<organism evidence="10">
    <name type="scientific">uncultured Nocardioidaceae bacterium</name>
    <dbReference type="NCBI Taxonomy" id="253824"/>
    <lineage>
        <taxon>Bacteria</taxon>
        <taxon>Bacillati</taxon>
        <taxon>Actinomycetota</taxon>
        <taxon>Actinomycetes</taxon>
        <taxon>Propionibacteriales</taxon>
        <taxon>Nocardioidaceae</taxon>
        <taxon>environmental samples</taxon>
    </lineage>
</organism>
<proteinExistence type="inferred from homology"/>
<evidence type="ECO:0000259" key="9">
    <source>
        <dbReference type="PROSITE" id="PS50928"/>
    </source>
</evidence>
<feature type="transmembrane region" description="Helical" evidence="8">
    <location>
        <begin position="514"/>
        <end position="533"/>
    </location>
</feature>
<keyword evidence="3" id="KW-1003">Cell membrane</keyword>
<dbReference type="Gene3D" id="1.10.3720.10">
    <property type="entry name" value="MetI-like"/>
    <property type="match status" value="2"/>
</dbReference>
<comment type="subcellular location">
    <subcellularLocation>
        <location evidence="1">Cell inner membrane</location>
        <topology evidence="1">Multi-pass membrane protein</topology>
    </subcellularLocation>
    <subcellularLocation>
        <location evidence="8">Cell membrane</location>
        <topology evidence="8">Multi-pass membrane protein</topology>
    </subcellularLocation>
</comment>
<dbReference type="EMBL" id="CADCUK010000162">
    <property type="protein sequence ID" value="CAA9385477.1"/>
    <property type="molecule type" value="Genomic_DNA"/>
</dbReference>
<name>A0A6J4NE90_9ACTN</name>
<feature type="domain" description="ABC transmembrane type-1" evidence="9">
    <location>
        <begin position="329"/>
        <end position="532"/>
    </location>
</feature>
<evidence type="ECO:0000256" key="7">
    <source>
        <dbReference type="ARBA" id="ARBA00023136"/>
    </source>
</evidence>
<dbReference type="CDD" id="cd06261">
    <property type="entry name" value="TM_PBP2"/>
    <property type="match status" value="2"/>
</dbReference>
<evidence type="ECO:0000313" key="10">
    <source>
        <dbReference type="EMBL" id="CAA9385477.1"/>
    </source>
</evidence>
<dbReference type="InterPro" id="IPR035906">
    <property type="entry name" value="MetI-like_sf"/>
</dbReference>
<feature type="transmembrane region" description="Helical" evidence="8">
    <location>
        <begin position="284"/>
        <end position="310"/>
    </location>
</feature>
<feature type="transmembrane region" description="Helical" evidence="8">
    <location>
        <begin position="236"/>
        <end position="257"/>
    </location>
</feature>
<gene>
    <name evidence="10" type="ORF">AVDCRST_MAG47-2507</name>
</gene>
<feature type="transmembrane region" description="Helical" evidence="8">
    <location>
        <begin position="400"/>
        <end position="420"/>
    </location>
</feature>
<evidence type="ECO:0000256" key="4">
    <source>
        <dbReference type="ARBA" id="ARBA00022519"/>
    </source>
</evidence>